<dbReference type="AlphaFoldDB" id="A0A423V7I4"/>
<dbReference type="PANTHER" id="PTHR28037:SF1">
    <property type="entry name" value="ALCOHOL O-ACETYLTRANSFERASE 1-RELATED"/>
    <property type="match status" value="1"/>
</dbReference>
<dbReference type="InterPro" id="IPR010828">
    <property type="entry name" value="Atf2/Sli1-like"/>
</dbReference>
<gene>
    <name evidence="2" type="ORF">VSDG_10206</name>
</gene>
<dbReference type="Pfam" id="PF07247">
    <property type="entry name" value="AATase"/>
    <property type="match status" value="1"/>
</dbReference>
<dbReference type="EMBL" id="LJZO01000157">
    <property type="protein sequence ID" value="ROV86666.1"/>
    <property type="molecule type" value="Genomic_DNA"/>
</dbReference>
<evidence type="ECO:0000313" key="3">
    <source>
        <dbReference type="Proteomes" id="UP000284375"/>
    </source>
</evidence>
<evidence type="ECO:0000256" key="1">
    <source>
        <dbReference type="SAM" id="MobiDB-lite"/>
    </source>
</evidence>
<comment type="caution">
    <text evidence="2">The sequence shown here is derived from an EMBL/GenBank/DDBJ whole genome shotgun (WGS) entry which is preliminary data.</text>
</comment>
<dbReference type="Proteomes" id="UP000284375">
    <property type="component" value="Unassembled WGS sequence"/>
</dbReference>
<dbReference type="STRING" id="252740.A0A423V7I4"/>
<keyword evidence="3" id="KW-1185">Reference proteome</keyword>
<evidence type="ECO:0008006" key="4">
    <source>
        <dbReference type="Google" id="ProtNLM"/>
    </source>
</evidence>
<sequence>MAPTVKHGQGTETKPVVLRKLGINETYQLAMYLLDQYRGTTLSCRYDIPPQLAESQAQLENAVKVAVVDIIMRHPMLQVSMINASSKSPSWIQLESLDLTQHIKWVDLMGHGFENMVKETFSTQLDERFPDLSILQPGWKITIIRQGGTPRPSMEVILTWNHPWFDAMGAKVFHEDLIKTLNDHNGAHEQTTAGLDGNILKLPQQAPLLPTPIEALTDLPVGVKVLAKALWEDVRPQFLNRDITWATWCPIRPSPYRTQYRAFWIDQASVSAILAICRQNKTTITGLINGLALIAFSLRLDTAAAPGFQSSTIVDHRRNLPPAASEDAPWIRSDRAVSNYVTQCLHRWDTDLATRIRSKLPTSTSKAGGVDLSAELQSELWAASAQNRLEIAQKLETGLQNDLVGLFKYVTDWQQTMGAMAKKKRQFSWLVTNIGVLDPSLSTASNGGGDDSSGSKPDDREEWSISRAQFGLSTEVPSAAIAFSPVSVADRGMSVGASWADCAVEETLGDCIIADLERWLAQLATQS</sequence>
<dbReference type="InterPro" id="IPR052058">
    <property type="entry name" value="Alcohol_O-acetyltransferase"/>
</dbReference>
<dbReference type="PANTHER" id="PTHR28037">
    <property type="entry name" value="ALCOHOL O-ACETYLTRANSFERASE 1-RELATED"/>
    <property type="match status" value="1"/>
</dbReference>
<reference evidence="2 3" key="1">
    <citation type="submission" date="2015-09" db="EMBL/GenBank/DDBJ databases">
        <title>Host preference determinants of Valsa canker pathogens revealed by comparative genomics.</title>
        <authorList>
            <person name="Yin Z."/>
            <person name="Huang L."/>
        </authorList>
    </citation>
    <scope>NUCLEOTIDE SEQUENCE [LARGE SCALE GENOMIC DNA]</scope>
    <source>
        <strain evidence="2 3">YSFL</strain>
    </source>
</reference>
<dbReference type="OrthoDB" id="2150604at2759"/>
<feature type="region of interest" description="Disordered" evidence="1">
    <location>
        <begin position="441"/>
        <end position="461"/>
    </location>
</feature>
<accession>A0A423V7I4</accession>
<proteinExistence type="predicted"/>
<evidence type="ECO:0000313" key="2">
    <source>
        <dbReference type="EMBL" id="ROV86666.1"/>
    </source>
</evidence>
<protein>
    <recommendedName>
        <fullName evidence="4">Alcohol acetyltransferase</fullName>
    </recommendedName>
</protein>
<organism evidence="2 3">
    <name type="scientific">Cytospora chrysosperma</name>
    <name type="common">Cytospora canker fungus</name>
    <name type="synonym">Sphaeria chrysosperma</name>
    <dbReference type="NCBI Taxonomy" id="252740"/>
    <lineage>
        <taxon>Eukaryota</taxon>
        <taxon>Fungi</taxon>
        <taxon>Dikarya</taxon>
        <taxon>Ascomycota</taxon>
        <taxon>Pezizomycotina</taxon>
        <taxon>Sordariomycetes</taxon>
        <taxon>Sordariomycetidae</taxon>
        <taxon>Diaporthales</taxon>
        <taxon>Cytosporaceae</taxon>
        <taxon>Cytospora</taxon>
    </lineage>
</organism>
<name>A0A423V7I4_CYTCH</name>
<dbReference type="GO" id="GO:0008080">
    <property type="term" value="F:N-acetyltransferase activity"/>
    <property type="evidence" value="ECO:0007669"/>
    <property type="project" value="TreeGrafter"/>
</dbReference>